<keyword evidence="4" id="KW-1185">Reference proteome</keyword>
<organism evidence="3 4">
    <name type="scientific">Nitrospirillum iridis</name>
    <dbReference type="NCBI Taxonomy" id="765888"/>
    <lineage>
        <taxon>Bacteria</taxon>
        <taxon>Pseudomonadati</taxon>
        <taxon>Pseudomonadota</taxon>
        <taxon>Alphaproteobacteria</taxon>
        <taxon>Rhodospirillales</taxon>
        <taxon>Azospirillaceae</taxon>
        <taxon>Nitrospirillum</taxon>
    </lineage>
</organism>
<evidence type="ECO:0000313" key="4">
    <source>
        <dbReference type="Proteomes" id="UP000539175"/>
    </source>
</evidence>
<protein>
    <submittedName>
        <fullName evidence="3">Lysophospholipase L1-like esterase</fullName>
    </submittedName>
</protein>
<accession>A0A7X0AX55</accession>
<dbReference type="Proteomes" id="UP000539175">
    <property type="component" value="Unassembled WGS sequence"/>
</dbReference>
<comment type="caution">
    <text evidence="3">The sequence shown here is derived from an EMBL/GenBank/DDBJ whole genome shotgun (WGS) entry which is preliminary data.</text>
</comment>
<dbReference type="PANTHER" id="PTHR30383">
    <property type="entry name" value="THIOESTERASE 1/PROTEASE 1/LYSOPHOSPHOLIPASE L1"/>
    <property type="match status" value="1"/>
</dbReference>
<dbReference type="AlphaFoldDB" id="A0A7X0AX55"/>
<dbReference type="Pfam" id="PF13472">
    <property type="entry name" value="Lipase_GDSL_2"/>
    <property type="match status" value="1"/>
</dbReference>
<reference evidence="3 4" key="1">
    <citation type="submission" date="2020-08" db="EMBL/GenBank/DDBJ databases">
        <title>Genomic Encyclopedia of Type Strains, Phase IV (KMG-IV): sequencing the most valuable type-strain genomes for metagenomic binning, comparative biology and taxonomic classification.</title>
        <authorList>
            <person name="Goeker M."/>
        </authorList>
    </citation>
    <scope>NUCLEOTIDE SEQUENCE [LARGE SCALE GENOMIC DNA]</scope>
    <source>
        <strain evidence="3 4">DSM 22198</strain>
    </source>
</reference>
<sequence length="241" mass="26637">MRRGMWRMVGCGVAAGLVMGTAGAEELAALRPHAVILFQGDSITEGGRQPGNDLNHTMGQDYDYIIAAEVGAQYPERRLTFLNRGISGNTVTDLAARWQADVIDLKPDLLSILVGVNDTFHGKGETVEDYARTYERLIQQTQAQLPGTRIILGQPFLLPAGDYQADYPAKRAQVKLRQAVVADLAAKYHLPLIRYQEAFDEACRKAPADHWSWDGIHPTYAGHGLMAREWRRAVDAAWPPG</sequence>
<dbReference type="InterPro" id="IPR036514">
    <property type="entry name" value="SGNH_hydro_sf"/>
</dbReference>
<dbReference type="GO" id="GO:0004622">
    <property type="term" value="F:phosphatidylcholine lysophospholipase activity"/>
    <property type="evidence" value="ECO:0007669"/>
    <property type="project" value="TreeGrafter"/>
</dbReference>
<feature type="chain" id="PRO_5031112982" evidence="1">
    <location>
        <begin position="25"/>
        <end position="241"/>
    </location>
</feature>
<gene>
    <name evidence="3" type="ORF">FHS74_000837</name>
</gene>
<dbReference type="CDD" id="cd01834">
    <property type="entry name" value="SGNH_hydrolase_like_2"/>
    <property type="match status" value="1"/>
</dbReference>
<proteinExistence type="predicted"/>
<dbReference type="EMBL" id="JACIIZ010000002">
    <property type="protein sequence ID" value="MBB6250296.1"/>
    <property type="molecule type" value="Genomic_DNA"/>
</dbReference>
<name>A0A7X0AX55_9PROT</name>
<dbReference type="RefSeq" id="WP_184797731.1">
    <property type="nucleotide sequence ID" value="NZ_JACIIZ010000002.1"/>
</dbReference>
<feature type="signal peptide" evidence="1">
    <location>
        <begin position="1"/>
        <end position="24"/>
    </location>
</feature>
<dbReference type="SUPFAM" id="SSF52266">
    <property type="entry name" value="SGNH hydrolase"/>
    <property type="match status" value="1"/>
</dbReference>
<evidence type="ECO:0000256" key="1">
    <source>
        <dbReference type="SAM" id="SignalP"/>
    </source>
</evidence>
<dbReference type="PANTHER" id="PTHR30383:SF5">
    <property type="entry name" value="SGNH HYDROLASE-TYPE ESTERASE DOMAIN-CONTAINING PROTEIN"/>
    <property type="match status" value="1"/>
</dbReference>
<dbReference type="InterPro" id="IPR013830">
    <property type="entry name" value="SGNH_hydro"/>
</dbReference>
<dbReference type="InterPro" id="IPR051532">
    <property type="entry name" value="Ester_Hydrolysis_Enzymes"/>
</dbReference>
<evidence type="ECO:0000313" key="3">
    <source>
        <dbReference type="EMBL" id="MBB6250296.1"/>
    </source>
</evidence>
<dbReference type="Gene3D" id="3.40.50.1110">
    <property type="entry name" value="SGNH hydrolase"/>
    <property type="match status" value="1"/>
</dbReference>
<evidence type="ECO:0000259" key="2">
    <source>
        <dbReference type="Pfam" id="PF13472"/>
    </source>
</evidence>
<keyword evidence="1" id="KW-0732">Signal</keyword>
<feature type="domain" description="SGNH hydrolase-type esterase" evidence="2">
    <location>
        <begin position="40"/>
        <end position="224"/>
    </location>
</feature>